<protein>
    <submittedName>
        <fullName evidence="1">9444_t:CDS:1</fullName>
    </submittedName>
</protein>
<dbReference type="Proteomes" id="UP000789702">
    <property type="component" value="Unassembled WGS sequence"/>
</dbReference>
<sequence length="290" mass="33243">SFRYTAKLKLLNYGLLLEAQRIDGIAIEDILTTDEDHKSIDVDSTEFDSDNYFRSLGKKIYKTTAINAERKNVIAEFLKRSSTPKQCSNCKIYCRTFKKEGHSKIFQCALSSKFSKAQRNQELANQYARQHNIQDTKDLDSLVEEDQSYVNQNSKAAKEYVTPEALRDHFHKLFVNESDLCSLLYGKRGLLLDNPNSQTEVVSADIFFMSVIAVPPTRFRPASVFGNNKTSINPQNEHLARILNARLEFCTYATMLDKNKIHVDTNETNETNYVDVVENLMKSWVELQNA</sequence>
<organism evidence="1 2">
    <name type="scientific">Dentiscutata heterogama</name>
    <dbReference type="NCBI Taxonomy" id="1316150"/>
    <lineage>
        <taxon>Eukaryota</taxon>
        <taxon>Fungi</taxon>
        <taxon>Fungi incertae sedis</taxon>
        <taxon>Mucoromycota</taxon>
        <taxon>Glomeromycotina</taxon>
        <taxon>Glomeromycetes</taxon>
        <taxon>Diversisporales</taxon>
        <taxon>Gigasporaceae</taxon>
        <taxon>Dentiscutata</taxon>
    </lineage>
</organism>
<gene>
    <name evidence="1" type="ORF">DHETER_LOCUS13812</name>
</gene>
<feature type="non-terminal residue" evidence="1">
    <location>
        <position position="290"/>
    </location>
</feature>
<proteinExistence type="predicted"/>
<evidence type="ECO:0000313" key="1">
    <source>
        <dbReference type="EMBL" id="CAG8737203.1"/>
    </source>
</evidence>
<dbReference type="EMBL" id="CAJVPU010039511">
    <property type="protein sequence ID" value="CAG8737203.1"/>
    <property type="molecule type" value="Genomic_DNA"/>
</dbReference>
<evidence type="ECO:0000313" key="2">
    <source>
        <dbReference type="Proteomes" id="UP000789702"/>
    </source>
</evidence>
<keyword evidence="2" id="KW-1185">Reference proteome</keyword>
<accession>A0ACA9Q7N1</accession>
<comment type="caution">
    <text evidence="1">The sequence shown here is derived from an EMBL/GenBank/DDBJ whole genome shotgun (WGS) entry which is preliminary data.</text>
</comment>
<reference evidence="1" key="1">
    <citation type="submission" date="2021-06" db="EMBL/GenBank/DDBJ databases">
        <authorList>
            <person name="Kallberg Y."/>
            <person name="Tangrot J."/>
            <person name="Rosling A."/>
        </authorList>
    </citation>
    <scope>NUCLEOTIDE SEQUENCE</scope>
    <source>
        <strain evidence="1">IL203A</strain>
    </source>
</reference>
<name>A0ACA9Q7N1_9GLOM</name>
<feature type="non-terminal residue" evidence="1">
    <location>
        <position position="1"/>
    </location>
</feature>